<evidence type="ECO:0000256" key="14">
    <source>
        <dbReference type="PIRSR" id="PIRSR602401-1"/>
    </source>
</evidence>
<comment type="subcellular location">
    <subcellularLocation>
        <location evidence="4">Endoplasmic reticulum membrane</location>
        <topology evidence="4">Peripheral membrane protein</topology>
    </subcellularLocation>
    <subcellularLocation>
        <location evidence="3">Microsome membrane</location>
        <topology evidence="3">Peripheral membrane protein</topology>
    </subcellularLocation>
</comment>
<evidence type="ECO:0000256" key="3">
    <source>
        <dbReference type="ARBA" id="ARBA00004174"/>
    </source>
</evidence>
<dbReference type="GO" id="GO:0020037">
    <property type="term" value="F:heme binding"/>
    <property type="evidence" value="ECO:0007669"/>
    <property type="project" value="InterPro"/>
</dbReference>
<keyword evidence="18" id="KW-1185">Reference proteome</keyword>
<dbReference type="InterPro" id="IPR017972">
    <property type="entry name" value="Cyt_P450_CS"/>
</dbReference>
<dbReference type="AlphaFoldDB" id="A0A8T0FB90"/>
<reference evidence="17" key="1">
    <citation type="journal article" date="2020" name="bioRxiv">
        <title>Chromosome-level reference genome of the European wasp spider Argiope bruennichi: a resource for studies on range expansion and evolutionary adaptation.</title>
        <authorList>
            <person name="Sheffer M.M."/>
            <person name="Hoppe A."/>
            <person name="Krehenwinkel H."/>
            <person name="Uhl G."/>
            <person name="Kuss A.W."/>
            <person name="Jensen L."/>
            <person name="Jensen C."/>
            <person name="Gillespie R.G."/>
            <person name="Hoff K.J."/>
            <person name="Prost S."/>
        </authorList>
    </citation>
    <scope>NUCLEOTIDE SEQUENCE</scope>
</reference>
<accession>A0A8T0FB90</accession>
<reference evidence="17" key="2">
    <citation type="submission" date="2020-06" db="EMBL/GenBank/DDBJ databases">
        <authorList>
            <person name="Sheffer M."/>
        </authorList>
    </citation>
    <scope>NUCLEOTIDE SEQUENCE</scope>
</reference>
<evidence type="ECO:0000256" key="8">
    <source>
        <dbReference type="ARBA" id="ARBA00022824"/>
    </source>
</evidence>
<dbReference type="GO" id="GO:0005789">
    <property type="term" value="C:endoplasmic reticulum membrane"/>
    <property type="evidence" value="ECO:0007669"/>
    <property type="project" value="UniProtKB-SubCell"/>
</dbReference>
<keyword evidence="16" id="KW-1133">Transmembrane helix</keyword>
<organism evidence="17 18">
    <name type="scientific">Argiope bruennichi</name>
    <name type="common">Wasp spider</name>
    <name type="synonym">Aranea bruennichi</name>
    <dbReference type="NCBI Taxonomy" id="94029"/>
    <lineage>
        <taxon>Eukaryota</taxon>
        <taxon>Metazoa</taxon>
        <taxon>Ecdysozoa</taxon>
        <taxon>Arthropoda</taxon>
        <taxon>Chelicerata</taxon>
        <taxon>Arachnida</taxon>
        <taxon>Araneae</taxon>
        <taxon>Araneomorphae</taxon>
        <taxon>Entelegynae</taxon>
        <taxon>Araneoidea</taxon>
        <taxon>Araneidae</taxon>
        <taxon>Argiope</taxon>
    </lineage>
</organism>
<proteinExistence type="inferred from homology"/>
<keyword evidence="6 14" id="KW-0349">Heme</keyword>
<evidence type="ECO:0000256" key="2">
    <source>
        <dbReference type="ARBA" id="ARBA00003690"/>
    </source>
</evidence>
<evidence type="ECO:0000256" key="7">
    <source>
        <dbReference type="ARBA" id="ARBA00022723"/>
    </source>
</evidence>
<protein>
    <submittedName>
        <fullName evidence="17">Cytochrome P450 2B11 like protein</fullName>
    </submittedName>
</protein>
<keyword evidence="16" id="KW-0812">Transmembrane</keyword>
<evidence type="ECO:0000256" key="12">
    <source>
        <dbReference type="ARBA" id="ARBA00023033"/>
    </source>
</evidence>
<dbReference type="InterPro" id="IPR036396">
    <property type="entry name" value="Cyt_P450_sf"/>
</dbReference>
<keyword evidence="11 14" id="KW-0408">Iron</keyword>
<keyword evidence="12 15" id="KW-0503">Monooxygenase</keyword>
<dbReference type="PRINTS" id="PR00385">
    <property type="entry name" value="P450"/>
</dbReference>
<dbReference type="SUPFAM" id="SSF48264">
    <property type="entry name" value="Cytochrome P450"/>
    <property type="match status" value="1"/>
</dbReference>
<keyword evidence="13 16" id="KW-0472">Membrane</keyword>
<dbReference type="InterPro" id="IPR050182">
    <property type="entry name" value="Cytochrome_P450_fam2"/>
</dbReference>
<dbReference type="PANTHER" id="PTHR24300:SF375">
    <property type="entry name" value="CYTOCHROME P450 FAMILY"/>
    <property type="match status" value="1"/>
</dbReference>
<dbReference type="Proteomes" id="UP000807504">
    <property type="component" value="Unassembled WGS sequence"/>
</dbReference>
<name>A0A8T0FB90_ARGBR</name>
<dbReference type="PRINTS" id="PR00463">
    <property type="entry name" value="EP450I"/>
</dbReference>
<dbReference type="GO" id="GO:0005506">
    <property type="term" value="F:iron ion binding"/>
    <property type="evidence" value="ECO:0007669"/>
    <property type="project" value="InterPro"/>
</dbReference>
<evidence type="ECO:0000256" key="11">
    <source>
        <dbReference type="ARBA" id="ARBA00023004"/>
    </source>
</evidence>
<comment type="similarity">
    <text evidence="5 15">Belongs to the cytochrome P450 family.</text>
</comment>
<dbReference type="PANTHER" id="PTHR24300">
    <property type="entry name" value="CYTOCHROME P450 508A4-RELATED"/>
    <property type="match status" value="1"/>
</dbReference>
<dbReference type="OMA" id="ICRETHR"/>
<comment type="caution">
    <text evidence="17">The sequence shown here is derived from an EMBL/GenBank/DDBJ whole genome shotgun (WGS) entry which is preliminary data.</text>
</comment>
<evidence type="ECO:0000256" key="4">
    <source>
        <dbReference type="ARBA" id="ARBA00004406"/>
    </source>
</evidence>
<evidence type="ECO:0000256" key="5">
    <source>
        <dbReference type="ARBA" id="ARBA00010617"/>
    </source>
</evidence>
<dbReference type="PROSITE" id="PS00086">
    <property type="entry name" value="CYTOCHROME_P450"/>
    <property type="match status" value="1"/>
</dbReference>
<keyword evidence="10 15" id="KW-0560">Oxidoreductase</keyword>
<dbReference type="GO" id="GO:0006805">
    <property type="term" value="P:xenobiotic metabolic process"/>
    <property type="evidence" value="ECO:0007669"/>
    <property type="project" value="TreeGrafter"/>
</dbReference>
<dbReference type="InterPro" id="IPR001128">
    <property type="entry name" value="Cyt_P450"/>
</dbReference>
<keyword evidence="9" id="KW-0492">Microsome</keyword>
<evidence type="ECO:0000256" key="6">
    <source>
        <dbReference type="ARBA" id="ARBA00022617"/>
    </source>
</evidence>
<dbReference type="Pfam" id="PF00067">
    <property type="entry name" value="p450"/>
    <property type="match status" value="1"/>
</dbReference>
<dbReference type="GO" id="GO:0006082">
    <property type="term" value="P:organic acid metabolic process"/>
    <property type="evidence" value="ECO:0007669"/>
    <property type="project" value="TreeGrafter"/>
</dbReference>
<evidence type="ECO:0000256" key="10">
    <source>
        <dbReference type="ARBA" id="ARBA00023002"/>
    </source>
</evidence>
<gene>
    <name evidence="17" type="ORF">HNY73_008375</name>
</gene>
<dbReference type="EMBL" id="JABXBU010000015">
    <property type="protein sequence ID" value="KAF8786689.1"/>
    <property type="molecule type" value="Genomic_DNA"/>
</dbReference>
<evidence type="ECO:0000313" key="18">
    <source>
        <dbReference type="Proteomes" id="UP000807504"/>
    </source>
</evidence>
<evidence type="ECO:0000256" key="9">
    <source>
        <dbReference type="ARBA" id="ARBA00022848"/>
    </source>
</evidence>
<keyword evidence="7 14" id="KW-0479">Metal-binding</keyword>
<evidence type="ECO:0000313" key="17">
    <source>
        <dbReference type="EMBL" id="KAF8786689.1"/>
    </source>
</evidence>
<dbReference type="InterPro" id="IPR002401">
    <property type="entry name" value="Cyt_P450_E_grp-I"/>
</dbReference>
<evidence type="ECO:0000256" key="1">
    <source>
        <dbReference type="ARBA" id="ARBA00001971"/>
    </source>
</evidence>
<comment type="function">
    <text evidence="2">May be involved in the metabolism of insect hormones and in the breakdown of synthetic insecticides.</text>
</comment>
<dbReference type="Gene3D" id="1.10.630.10">
    <property type="entry name" value="Cytochrome P450"/>
    <property type="match status" value="1"/>
</dbReference>
<evidence type="ECO:0000256" key="13">
    <source>
        <dbReference type="ARBA" id="ARBA00023136"/>
    </source>
</evidence>
<dbReference type="OrthoDB" id="1055148at2759"/>
<feature type="binding site" description="axial binding residue" evidence="14">
    <location>
        <position position="453"/>
    </location>
    <ligand>
        <name>heme</name>
        <dbReference type="ChEBI" id="CHEBI:30413"/>
    </ligand>
    <ligandPart>
        <name>Fe</name>
        <dbReference type="ChEBI" id="CHEBI:18248"/>
    </ligandPart>
</feature>
<sequence length="508" mass="57557">MNFEKILNSFSLDLSFGTGGLSLVVAILILINLFQGLLKWFTINLKKPPGPAGLPVVGYLPFLGKDPHKTFWNLREKYGNIIGVQLGPKYTVVLNDYNSMKEVLCHPAALNRAPDLFGGLEADGIVTANGEKWQEQRKYITSTARDLGLGKGRWEDLIMEEINIFIEKLKELKGEPTDISSILSCSLNSNIIAMLAGRRLSDAEEIKLCTEFTELALLLTRPSSATSVMPGLRKFCKFFKIAGYDRYSKINRKFAEFMIEQINRHKTVPECMSERNFINSYLETLSKMSESESAKRYFSETELRGHLTALFLGGSDSILSSLIWLFRLMCQHKDVQDKVYNELMEVIGKDGWARYEERERIPFTFAVIMEGQRYGSITPLSGTRFASQDIPVKGYVIPKGTEITANLWAIHHDPAFWHDPEEFRPERFLSADGTQLVKPSTNYVPFSIGRRNCPGEVIALMEILFYFSETVKHFEICTPPGVKPEFHIVNGLSARLTPQALCFSKRKT</sequence>
<keyword evidence="8" id="KW-0256">Endoplasmic reticulum</keyword>
<evidence type="ECO:0000256" key="15">
    <source>
        <dbReference type="RuleBase" id="RU000461"/>
    </source>
</evidence>
<dbReference type="FunFam" id="1.10.630.10:FF:000238">
    <property type="entry name" value="Cytochrome P450 2A6"/>
    <property type="match status" value="1"/>
</dbReference>
<evidence type="ECO:0000256" key="16">
    <source>
        <dbReference type="SAM" id="Phobius"/>
    </source>
</evidence>
<comment type="cofactor">
    <cofactor evidence="1 14">
        <name>heme</name>
        <dbReference type="ChEBI" id="CHEBI:30413"/>
    </cofactor>
</comment>
<dbReference type="GO" id="GO:0016712">
    <property type="term" value="F:oxidoreductase activity, acting on paired donors, with incorporation or reduction of molecular oxygen, reduced flavin or flavoprotein as one donor, and incorporation of one atom of oxygen"/>
    <property type="evidence" value="ECO:0007669"/>
    <property type="project" value="TreeGrafter"/>
</dbReference>
<feature type="transmembrane region" description="Helical" evidence="16">
    <location>
        <begin position="20"/>
        <end position="38"/>
    </location>
</feature>